<evidence type="ECO:0000313" key="5">
    <source>
        <dbReference type="EMBL" id="NYB75690.1"/>
    </source>
</evidence>
<evidence type="ECO:0000256" key="1">
    <source>
        <dbReference type="ARBA" id="ARBA00023015"/>
    </source>
</evidence>
<organism evidence="5 6">
    <name type="scientific">Sedimentibacter hydroxybenzoicus DSM 7310</name>
    <dbReference type="NCBI Taxonomy" id="1123245"/>
    <lineage>
        <taxon>Bacteria</taxon>
        <taxon>Bacillati</taxon>
        <taxon>Bacillota</taxon>
        <taxon>Tissierellia</taxon>
        <taxon>Sedimentibacter</taxon>
    </lineage>
</organism>
<protein>
    <submittedName>
        <fullName evidence="5">Winged helix-turn-helix transcriptional regulator</fullName>
    </submittedName>
</protein>
<dbReference type="PROSITE" id="PS50987">
    <property type="entry name" value="HTH_ARSR_2"/>
    <property type="match status" value="1"/>
</dbReference>
<keyword evidence="1" id="KW-0805">Transcription regulation</keyword>
<accession>A0A974BLQ5</accession>
<keyword evidence="6" id="KW-1185">Reference proteome</keyword>
<dbReference type="InterPro" id="IPR001845">
    <property type="entry name" value="HTH_ArsR_DNA-bd_dom"/>
</dbReference>
<name>A0A974BLQ5_SEDHY</name>
<dbReference type="InterPro" id="IPR011991">
    <property type="entry name" value="ArsR-like_HTH"/>
</dbReference>
<evidence type="ECO:0000313" key="6">
    <source>
        <dbReference type="Proteomes" id="UP000611629"/>
    </source>
</evidence>
<dbReference type="RefSeq" id="WP_179239409.1">
    <property type="nucleotide sequence ID" value="NZ_JACBNQ010000026.1"/>
</dbReference>
<proteinExistence type="predicted"/>
<evidence type="ECO:0000256" key="3">
    <source>
        <dbReference type="ARBA" id="ARBA00023163"/>
    </source>
</evidence>
<dbReference type="AlphaFoldDB" id="A0A974BLQ5"/>
<dbReference type="PRINTS" id="PR00778">
    <property type="entry name" value="HTHARSR"/>
</dbReference>
<feature type="domain" description="HTH arsR-type" evidence="4">
    <location>
        <begin position="6"/>
        <end position="96"/>
    </location>
</feature>
<evidence type="ECO:0000259" key="4">
    <source>
        <dbReference type="PROSITE" id="PS50987"/>
    </source>
</evidence>
<dbReference type="PANTHER" id="PTHR33154">
    <property type="entry name" value="TRANSCRIPTIONAL REGULATOR, ARSR FAMILY"/>
    <property type="match status" value="1"/>
</dbReference>
<dbReference type="CDD" id="cd00090">
    <property type="entry name" value="HTH_ARSR"/>
    <property type="match status" value="1"/>
</dbReference>
<dbReference type="InterPro" id="IPR051081">
    <property type="entry name" value="HTH_MetalResp_TranReg"/>
</dbReference>
<keyword evidence="2" id="KW-0238">DNA-binding</keyword>
<dbReference type="PANTHER" id="PTHR33154:SF18">
    <property type="entry name" value="ARSENICAL RESISTANCE OPERON REPRESSOR"/>
    <property type="match status" value="1"/>
</dbReference>
<dbReference type="GO" id="GO:0003700">
    <property type="term" value="F:DNA-binding transcription factor activity"/>
    <property type="evidence" value="ECO:0007669"/>
    <property type="project" value="InterPro"/>
</dbReference>
<gene>
    <name evidence="5" type="ORF">HZF24_16195</name>
</gene>
<dbReference type="SMART" id="SM00418">
    <property type="entry name" value="HTH_ARSR"/>
    <property type="match status" value="1"/>
</dbReference>
<dbReference type="Proteomes" id="UP000611629">
    <property type="component" value="Unassembled WGS sequence"/>
</dbReference>
<dbReference type="InterPro" id="IPR036388">
    <property type="entry name" value="WH-like_DNA-bd_sf"/>
</dbReference>
<keyword evidence="3" id="KW-0804">Transcription</keyword>
<comment type="caution">
    <text evidence="5">The sequence shown here is derived from an EMBL/GenBank/DDBJ whole genome shotgun (WGS) entry which is preliminary data.</text>
</comment>
<dbReference type="EMBL" id="JACBNQ010000026">
    <property type="protein sequence ID" value="NYB75690.1"/>
    <property type="molecule type" value="Genomic_DNA"/>
</dbReference>
<evidence type="ECO:0000256" key="2">
    <source>
        <dbReference type="ARBA" id="ARBA00023125"/>
    </source>
</evidence>
<dbReference type="Pfam" id="PF12840">
    <property type="entry name" value="HTH_20"/>
    <property type="match status" value="1"/>
</dbReference>
<dbReference type="SUPFAM" id="SSF46785">
    <property type="entry name" value="Winged helix' DNA-binding domain"/>
    <property type="match status" value="1"/>
</dbReference>
<dbReference type="Gene3D" id="1.10.10.10">
    <property type="entry name" value="Winged helix-like DNA-binding domain superfamily/Winged helix DNA-binding domain"/>
    <property type="match status" value="1"/>
</dbReference>
<reference evidence="5" key="1">
    <citation type="submission" date="2020-07" db="EMBL/GenBank/DDBJ databases">
        <title>Genomic analysis of a strain of Sedimentibacter Hydroxybenzoicus DSM7310.</title>
        <authorList>
            <person name="Ma S."/>
        </authorList>
    </citation>
    <scope>NUCLEOTIDE SEQUENCE</scope>
    <source>
        <strain evidence="5">DSM 7310</strain>
    </source>
</reference>
<sequence length="96" mass="10853">MDNFKDNEKIMIEYAEMLKALAHPVRLCIVHGLINCDGSNVSNIQNCLNMPQSTISQHLSKLRSYGIITGERNGLEIIYKVSNEKVKALVESLFEE</sequence>
<dbReference type="NCBIfam" id="NF033788">
    <property type="entry name" value="HTH_metalloreg"/>
    <property type="match status" value="1"/>
</dbReference>
<dbReference type="GO" id="GO:0003677">
    <property type="term" value="F:DNA binding"/>
    <property type="evidence" value="ECO:0007669"/>
    <property type="project" value="UniProtKB-KW"/>
</dbReference>
<dbReference type="InterPro" id="IPR036390">
    <property type="entry name" value="WH_DNA-bd_sf"/>
</dbReference>